<reference evidence="3" key="1">
    <citation type="journal article" date="2014" name="Proc. Natl. Acad. Sci. U.S.A.">
        <title>Extensive sampling of basidiomycete genomes demonstrates inadequacy of the white-rot/brown-rot paradigm for wood decay fungi.</title>
        <authorList>
            <person name="Riley R."/>
            <person name="Salamov A.A."/>
            <person name="Brown D.W."/>
            <person name="Nagy L.G."/>
            <person name="Floudas D."/>
            <person name="Held B.W."/>
            <person name="Levasseur A."/>
            <person name="Lombard V."/>
            <person name="Morin E."/>
            <person name="Otillar R."/>
            <person name="Lindquist E.A."/>
            <person name="Sun H."/>
            <person name="LaButti K.M."/>
            <person name="Schmutz J."/>
            <person name="Jabbour D."/>
            <person name="Luo H."/>
            <person name="Baker S.E."/>
            <person name="Pisabarro A.G."/>
            <person name="Walton J.D."/>
            <person name="Blanchette R.A."/>
            <person name="Henrissat B."/>
            <person name="Martin F."/>
            <person name="Cullen D."/>
            <person name="Hibbett D.S."/>
            <person name="Grigoriev I.V."/>
        </authorList>
    </citation>
    <scope>NUCLEOTIDE SEQUENCE [LARGE SCALE GENOMIC DNA]</scope>
    <source>
        <strain evidence="3">MUCL 33604</strain>
    </source>
</reference>
<accession>A0A067PD01</accession>
<feature type="non-terminal residue" evidence="2">
    <location>
        <position position="111"/>
    </location>
</feature>
<dbReference type="EMBL" id="KL197991">
    <property type="protein sequence ID" value="KDQ48882.1"/>
    <property type="molecule type" value="Genomic_DNA"/>
</dbReference>
<sequence length="111" mass="12271">MTNPTPKGPKLAAPTPFTGDRRKTDKFLSEVKLVLGANQGDFPDEWSKVAYSLSFMKEGTAGSWAMQLLEDIDAKKTAAIKIKDSWEEFSKSLKEAFGELDKGATARMQIQ</sequence>
<dbReference type="HOGENOM" id="CLU_000384_30_11_1"/>
<dbReference type="Proteomes" id="UP000027265">
    <property type="component" value="Unassembled WGS sequence"/>
</dbReference>
<proteinExistence type="predicted"/>
<evidence type="ECO:0008006" key="4">
    <source>
        <dbReference type="Google" id="ProtNLM"/>
    </source>
</evidence>
<protein>
    <recommendedName>
        <fullName evidence="4">Retrotransposon gag domain-containing protein</fullName>
    </recommendedName>
</protein>
<dbReference type="AlphaFoldDB" id="A0A067PD01"/>
<keyword evidence="3" id="KW-1185">Reference proteome</keyword>
<gene>
    <name evidence="2" type="ORF">JAAARDRAFT_144312</name>
</gene>
<dbReference type="InParanoid" id="A0A067PD01"/>
<name>A0A067PD01_9AGAM</name>
<dbReference type="OrthoDB" id="2728997at2759"/>
<feature type="region of interest" description="Disordered" evidence="1">
    <location>
        <begin position="1"/>
        <end position="22"/>
    </location>
</feature>
<evidence type="ECO:0000256" key="1">
    <source>
        <dbReference type="SAM" id="MobiDB-lite"/>
    </source>
</evidence>
<evidence type="ECO:0000313" key="2">
    <source>
        <dbReference type="EMBL" id="KDQ48882.1"/>
    </source>
</evidence>
<organism evidence="2 3">
    <name type="scientific">Jaapia argillacea MUCL 33604</name>
    <dbReference type="NCBI Taxonomy" id="933084"/>
    <lineage>
        <taxon>Eukaryota</taxon>
        <taxon>Fungi</taxon>
        <taxon>Dikarya</taxon>
        <taxon>Basidiomycota</taxon>
        <taxon>Agaricomycotina</taxon>
        <taxon>Agaricomycetes</taxon>
        <taxon>Agaricomycetidae</taxon>
        <taxon>Jaapiales</taxon>
        <taxon>Jaapiaceae</taxon>
        <taxon>Jaapia</taxon>
    </lineage>
</organism>
<evidence type="ECO:0000313" key="3">
    <source>
        <dbReference type="Proteomes" id="UP000027265"/>
    </source>
</evidence>
<dbReference type="STRING" id="933084.A0A067PD01"/>